<reference evidence="1" key="1">
    <citation type="submission" date="2018-05" db="EMBL/GenBank/DDBJ databases">
        <authorList>
            <person name="Lanie J.A."/>
            <person name="Ng W.-L."/>
            <person name="Kazmierczak K.M."/>
            <person name="Andrzejewski T.M."/>
            <person name="Davidsen T.M."/>
            <person name="Wayne K.J."/>
            <person name="Tettelin H."/>
            <person name="Glass J.I."/>
            <person name="Rusch D."/>
            <person name="Podicherti R."/>
            <person name="Tsui H.-C.T."/>
            <person name="Winkler M.E."/>
        </authorList>
    </citation>
    <scope>NUCLEOTIDE SEQUENCE</scope>
</reference>
<evidence type="ECO:0008006" key="2">
    <source>
        <dbReference type="Google" id="ProtNLM"/>
    </source>
</evidence>
<gene>
    <name evidence="1" type="ORF">METZ01_LOCUS103256</name>
</gene>
<evidence type="ECO:0000313" key="1">
    <source>
        <dbReference type="EMBL" id="SVA50402.1"/>
    </source>
</evidence>
<dbReference type="InterPro" id="IPR021889">
    <property type="entry name" value="DUF3500"/>
</dbReference>
<dbReference type="PANTHER" id="PTHR37489:SF1">
    <property type="entry name" value="DUF3500 DOMAIN-CONTAINING PROTEIN"/>
    <property type="match status" value="1"/>
</dbReference>
<dbReference type="PANTHER" id="PTHR37489">
    <property type="entry name" value="DUF3500 DOMAIN-CONTAINING PROTEIN"/>
    <property type="match status" value="1"/>
</dbReference>
<dbReference type="Pfam" id="PF12006">
    <property type="entry name" value="DUF3500"/>
    <property type="match status" value="1"/>
</dbReference>
<dbReference type="AlphaFoldDB" id="A0A381WD75"/>
<name>A0A381WD75_9ZZZZ</name>
<protein>
    <recommendedName>
        <fullName evidence="2">DUF3500 domain-containing protein</fullName>
    </recommendedName>
</protein>
<accession>A0A381WD75</accession>
<dbReference type="EMBL" id="UINC01011417">
    <property type="protein sequence ID" value="SVA50402.1"/>
    <property type="molecule type" value="Genomic_DNA"/>
</dbReference>
<sequence>MGRAILGISTFFFFITCFGQSVPEMSESDRAQVREDMTHAASLLWSSISGEASRVENLVRYSRQDLLSLSLHDEARRDWVYWPRERVGLPLQLMSAEQRVMVQDLLTSILSASGYLKVVHIMQLEQILAALEDLGLPRGVHHYVIALFGRPSMVEPWAWRFEGHHVSLSVTVSPDGVRVTPSFLGADPAETITGPLAGFRPLHAEEDLGRQLIRSMSQAQRAQAVLSTVAPQDIFSTNLDMGRSRNKDRNTWDDWRNTLKPEGISVSSLGQGQQKLVRRILEEVVTRYRPEISMAYLESVDLKKLSFVWM</sequence>
<proteinExistence type="predicted"/>
<organism evidence="1">
    <name type="scientific">marine metagenome</name>
    <dbReference type="NCBI Taxonomy" id="408172"/>
    <lineage>
        <taxon>unclassified sequences</taxon>
        <taxon>metagenomes</taxon>
        <taxon>ecological metagenomes</taxon>
    </lineage>
</organism>
<feature type="non-terminal residue" evidence="1">
    <location>
        <position position="310"/>
    </location>
</feature>